<accession>A0A448YQB7</accession>
<feature type="region of interest" description="Disordered" evidence="1">
    <location>
        <begin position="324"/>
        <end position="429"/>
    </location>
</feature>
<dbReference type="PANTHER" id="PTHR28108:SF1">
    <property type="entry name" value="SWR1-COMPLEX PROTEIN 3"/>
    <property type="match status" value="1"/>
</dbReference>
<dbReference type="GO" id="GO:0140849">
    <property type="term" value="F:ATP-dependent H2AZ histone chaperone activity"/>
    <property type="evidence" value="ECO:0007669"/>
    <property type="project" value="InterPro"/>
</dbReference>
<dbReference type="Pfam" id="PF24707">
    <property type="entry name" value="Swc3"/>
    <property type="match status" value="1"/>
</dbReference>
<dbReference type="PANTHER" id="PTHR28108">
    <property type="entry name" value="SWR1-COMPLEX PROTEIN 3"/>
    <property type="match status" value="1"/>
</dbReference>
<dbReference type="InterPro" id="IPR057558">
    <property type="entry name" value="Swc3_dom"/>
</dbReference>
<feature type="compositionally biased region" description="Basic and acidic residues" evidence="1">
    <location>
        <begin position="548"/>
        <end position="593"/>
    </location>
</feature>
<dbReference type="AlphaFoldDB" id="A0A448YQB7"/>
<dbReference type="Proteomes" id="UP000290900">
    <property type="component" value="Unassembled WGS sequence"/>
</dbReference>
<keyword evidence="5" id="KW-1185">Reference proteome</keyword>
<evidence type="ECO:0000256" key="1">
    <source>
        <dbReference type="SAM" id="MobiDB-lite"/>
    </source>
</evidence>
<evidence type="ECO:0000313" key="5">
    <source>
        <dbReference type="Proteomes" id="UP000290900"/>
    </source>
</evidence>
<evidence type="ECO:0000313" key="4">
    <source>
        <dbReference type="EMBL" id="VEU23140.1"/>
    </source>
</evidence>
<feature type="region of interest" description="Disordered" evidence="1">
    <location>
        <begin position="145"/>
        <end position="169"/>
    </location>
</feature>
<dbReference type="Pfam" id="PF26242">
    <property type="entry name" value="Swc3_C"/>
    <property type="match status" value="2"/>
</dbReference>
<dbReference type="STRING" id="13370.A0A448YQB7"/>
<dbReference type="FunCoup" id="A0A448YQB7">
    <property type="interactions" value="125"/>
</dbReference>
<evidence type="ECO:0000259" key="2">
    <source>
        <dbReference type="Pfam" id="PF24707"/>
    </source>
</evidence>
<feature type="domain" description="Swc3 C-terminal" evidence="3">
    <location>
        <begin position="463"/>
        <end position="570"/>
    </location>
</feature>
<feature type="compositionally biased region" description="Basic residues" evidence="1">
    <location>
        <begin position="594"/>
        <end position="615"/>
    </location>
</feature>
<gene>
    <name evidence="4" type="ORF">BRENAR_LOCUS3871</name>
</gene>
<organism evidence="4 5">
    <name type="scientific">Brettanomyces naardenensis</name>
    <name type="common">Yeast</name>
    <dbReference type="NCBI Taxonomy" id="13370"/>
    <lineage>
        <taxon>Eukaryota</taxon>
        <taxon>Fungi</taxon>
        <taxon>Dikarya</taxon>
        <taxon>Ascomycota</taxon>
        <taxon>Saccharomycotina</taxon>
        <taxon>Pichiomycetes</taxon>
        <taxon>Pichiales</taxon>
        <taxon>Pichiaceae</taxon>
        <taxon>Brettanomyces</taxon>
    </lineage>
</organism>
<evidence type="ECO:0000259" key="3">
    <source>
        <dbReference type="Pfam" id="PF26242"/>
    </source>
</evidence>
<feature type="region of interest" description="Disordered" evidence="1">
    <location>
        <begin position="185"/>
        <end position="259"/>
    </location>
</feature>
<feature type="domain" description="Swc3 C-terminal" evidence="3">
    <location>
        <begin position="612"/>
        <end position="724"/>
    </location>
</feature>
<feature type="domain" description="SWR1-complex protein 3" evidence="2">
    <location>
        <begin position="47"/>
        <end position="143"/>
    </location>
</feature>
<dbReference type="EMBL" id="CAACVR010000034">
    <property type="protein sequence ID" value="VEU23140.1"/>
    <property type="molecule type" value="Genomic_DNA"/>
</dbReference>
<dbReference type="OrthoDB" id="4097064at2759"/>
<sequence length="760" mass="90227">MASRSQSPSVKDELQASTRISRSNNIILIPQLDVVDKELAYQQRLNRPFKVIQNLPLSQTKPNYDELDHPLSIKDSATLYNSLAVSRHNWLFNVFHTCWTRKEQYGGLSSDRKRDKMSKLCDLKLECGPHTFDIKLFILKEEEKEKKHQEEMDKKREERQKRKEEREKERLERLERLERIEKMEKVDDKNKEKEDKGQEKVVPAKEGNSEKVVKEGDKVISTEENQKKQLTTPASIPVPSQPPVRKPTKPTPKPANDIMANPENAIMIHNLNSMARKDSHLSELMQTVASGNANKDQITEFQGFIKKAKEMGDVDGYLKRYEEERRVKKTDKRTEREKQREEKEKEKLQKQERKLREKAEKERLKQVERDRKEREKELKRQLKMEEKLKEKEEREKEKEARERERLEKRERREKERLEKLQKKEEREKERQIRMELSLERQKEIDQLTKLEEERERKEALEGKLTSFQRRYFEGATLVFEFYENSSARFYVPRASIMEIIEDEKEAGSDDTAFIPTKPYVDLLASFVLVHNQDEIDLWEEKKRLKEEEKKREEDRKKKEEEDRKKKEEEAEEEEKRKVEGEGTEKGEEGDKTKQHTVKKKRKKSSNRWGLSKRRTRGSEKQQREKELKKEAELSYYAESEDDEEGSNMRPIPIYSTVTVTLKGVPAKFAELIRNSGDSVAEAKAKMEDIMKTGNRLGKQNVWYRLDGVRDELLAETLRFNLNRFDYVNGGGKLKGRAMLKRIVEKTGSEAEVKTKRQRRK</sequence>
<feature type="region of interest" description="Disordered" evidence="1">
    <location>
        <begin position="548"/>
        <end position="649"/>
    </location>
</feature>
<feature type="compositionally biased region" description="Pro residues" evidence="1">
    <location>
        <begin position="239"/>
        <end position="253"/>
    </location>
</feature>
<name>A0A448YQB7_BRENA</name>
<proteinExistence type="predicted"/>
<reference evidence="4 5" key="1">
    <citation type="submission" date="2018-12" db="EMBL/GenBank/DDBJ databases">
        <authorList>
            <person name="Tiukova I."/>
            <person name="Dainat J."/>
        </authorList>
    </citation>
    <scope>NUCLEOTIDE SEQUENCE [LARGE SCALE GENOMIC DNA]</scope>
</reference>
<dbReference type="InParanoid" id="A0A448YQB7"/>
<dbReference type="GO" id="GO:0000812">
    <property type="term" value="C:Swr1 complex"/>
    <property type="evidence" value="ECO:0007669"/>
    <property type="project" value="InterPro"/>
</dbReference>
<dbReference type="InterPro" id="IPR058986">
    <property type="entry name" value="Swc3_C"/>
</dbReference>
<feature type="compositionally biased region" description="Basic and acidic residues" evidence="1">
    <location>
        <begin position="185"/>
        <end position="227"/>
    </location>
</feature>
<feature type="compositionally biased region" description="Basic and acidic residues" evidence="1">
    <location>
        <begin position="616"/>
        <end position="632"/>
    </location>
</feature>
<dbReference type="InterPro" id="IPR037651">
    <property type="entry name" value="Swc3"/>
</dbReference>
<protein>
    <submittedName>
        <fullName evidence="4">DEKNAAC104084</fullName>
    </submittedName>
</protein>